<gene>
    <name evidence="1" type="ORF">NUW54_g6784</name>
</gene>
<reference evidence="1" key="1">
    <citation type="submission" date="2022-08" db="EMBL/GenBank/DDBJ databases">
        <title>Genome Sequence of Pycnoporus sanguineus.</title>
        <authorList>
            <person name="Buettner E."/>
        </authorList>
    </citation>
    <scope>NUCLEOTIDE SEQUENCE</scope>
    <source>
        <strain evidence="1">CG-C14</strain>
    </source>
</reference>
<proteinExistence type="predicted"/>
<evidence type="ECO:0000313" key="1">
    <source>
        <dbReference type="EMBL" id="KAJ3000433.1"/>
    </source>
</evidence>
<name>A0ACC1PTD8_9APHY</name>
<comment type="caution">
    <text evidence="1">The sequence shown here is derived from an EMBL/GenBank/DDBJ whole genome shotgun (WGS) entry which is preliminary data.</text>
</comment>
<keyword evidence="2" id="KW-1185">Reference proteome</keyword>
<accession>A0ACC1PTD8</accession>
<evidence type="ECO:0000313" key="2">
    <source>
        <dbReference type="Proteomes" id="UP001144978"/>
    </source>
</evidence>
<dbReference type="Proteomes" id="UP001144978">
    <property type="component" value="Unassembled WGS sequence"/>
</dbReference>
<organism evidence="1 2">
    <name type="scientific">Trametes sanguinea</name>
    <dbReference type="NCBI Taxonomy" id="158606"/>
    <lineage>
        <taxon>Eukaryota</taxon>
        <taxon>Fungi</taxon>
        <taxon>Dikarya</taxon>
        <taxon>Basidiomycota</taxon>
        <taxon>Agaricomycotina</taxon>
        <taxon>Agaricomycetes</taxon>
        <taxon>Polyporales</taxon>
        <taxon>Polyporaceae</taxon>
        <taxon>Trametes</taxon>
    </lineage>
</organism>
<dbReference type="EMBL" id="JANSHE010001854">
    <property type="protein sequence ID" value="KAJ3000433.1"/>
    <property type="molecule type" value="Genomic_DNA"/>
</dbReference>
<protein>
    <submittedName>
        <fullName evidence="1">Uncharacterized protein</fullName>
    </submittedName>
</protein>
<sequence length="142" mass="15152">MKPILIDRYELWQASQRPTPGSSRASSTDPGLSREEIARYNGRTSDLTVEDLVAAGNALGVHHGPHQGPIRDAETRVVDKPTHIPMGLASRGAQFGDSSYSITYRNQVILGVVGVPGAFLAGWAVEQPYVGRKGTLAISAGE</sequence>